<keyword evidence="2" id="KW-1185">Reference proteome</keyword>
<protein>
    <submittedName>
        <fullName evidence="1">Uncharacterized protein</fullName>
    </submittedName>
</protein>
<organism evidence="1 2">
    <name type="scientific">Penicillium rubens (strain ATCC 28089 / DSM 1075 / NRRL 1951 / Wisconsin 54-1255)</name>
    <name type="common">Penicillium chrysogenum</name>
    <dbReference type="NCBI Taxonomy" id="500485"/>
    <lineage>
        <taxon>Eukaryota</taxon>
        <taxon>Fungi</taxon>
        <taxon>Dikarya</taxon>
        <taxon>Ascomycota</taxon>
        <taxon>Pezizomycotina</taxon>
        <taxon>Eurotiomycetes</taxon>
        <taxon>Eurotiomycetidae</taxon>
        <taxon>Eurotiales</taxon>
        <taxon>Aspergillaceae</taxon>
        <taxon>Penicillium</taxon>
        <taxon>Penicillium chrysogenum species complex</taxon>
    </lineage>
</organism>
<dbReference type="OMA" id="KCDMCVH"/>
<sequence>MNKRSNPMLRSEECSLIHPTSQRHDHIPYMHSITSQLTNPVHQINLQVILREDHKPCQAQTSAPEVHLKTINYTPLTPSTMSVPAAVTDYQKERTNFLSWLEDQARLIRLQPKSDTISEVKVNLRERSGEYLDRLTEASILMACETSDNIYVTVKPKWFYNDMVPKICGLLQIRIPQIAMRLGINPKCDMCVHYIIMNIVAEPGF</sequence>
<reference evidence="1 2" key="1">
    <citation type="journal article" date="2008" name="Nat. Biotechnol.">
        <title>Genome sequencing and analysis of the filamentous fungus Penicillium chrysogenum.</title>
        <authorList>
            <person name="van den Berg M.A."/>
            <person name="Albang R."/>
            <person name="Albermann K."/>
            <person name="Badger J.H."/>
            <person name="Daran J.-M."/>
            <person name="Driessen A.J.M."/>
            <person name="Garcia-Estrada C."/>
            <person name="Fedorova N.D."/>
            <person name="Harris D.M."/>
            <person name="Heijne W.H.M."/>
            <person name="Joardar V.S."/>
            <person name="Kiel J.A.K.W."/>
            <person name="Kovalchuk A."/>
            <person name="Martin J.F."/>
            <person name="Nierman W.C."/>
            <person name="Nijland J.G."/>
            <person name="Pronk J.T."/>
            <person name="Roubos J.A."/>
            <person name="van der Klei I.J."/>
            <person name="van Peij N.N.M.E."/>
            <person name="Veenhuis M."/>
            <person name="von Doehren H."/>
            <person name="Wagner C."/>
            <person name="Wortman J.R."/>
            <person name="Bovenberg R.A.L."/>
        </authorList>
    </citation>
    <scope>NUCLEOTIDE SEQUENCE [LARGE SCALE GENOMIC DNA]</scope>
    <source>
        <strain evidence="2">ATCC 28089 / DSM 1075 / NRRL 1951 / Wisconsin 54-1255</strain>
    </source>
</reference>
<dbReference type="VEuPathDB" id="FungiDB:PCH_Pc16g05470"/>
<dbReference type="EMBL" id="AM920431">
    <property type="protein sequence ID" value="CAP93217.1"/>
    <property type="molecule type" value="Genomic_DNA"/>
</dbReference>
<dbReference type="AlphaFoldDB" id="B6H885"/>
<accession>B6H885</accession>
<dbReference type="Proteomes" id="UP000000724">
    <property type="component" value="Contig Pc00c16"/>
</dbReference>
<name>B6H885_PENRW</name>
<evidence type="ECO:0000313" key="2">
    <source>
        <dbReference type="Proteomes" id="UP000000724"/>
    </source>
</evidence>
<dbReference type="HOGENOM" id="CLU_1337899_0_0_1"/>
<gene>
    <name evidence="1" type="ORF">Pc16g05470</name>
    <name evidence="1" type="ORF">PCH_Pc16g05470</name>
</gene>
<proteinExistence type="predicted"/>
<evidence type="ECO:0000313" key="1">
    <source>
        <dbReference type="EMBL" id="CAP93217.1"/>
    </source>
</evidence>
<dbReference type="OrthoDB" id="4335330at2759"/>